<dbReference type="InterPro" id="IPR014973">
    <property type="entry name" value="DUF1835"/>
</dbReference>
<proteinExistence type="predicted"/>
<dbReference type="EMBL" id="LGVR01000053">
    <property type="protein sequence ID" value="KOA85799.1"/>
    <property type="molecule type" value="Genomic_DNA"/>
</dbReference>
<feature type="domain" description="DUF3658" evidence="2">
    <location>
        <begin position="155"/>
        <end position="260"/>
    </location>
</feature>
<feature type="domain" description="DUF1835" evidence="1">
    <location>
        <begin position="5"/>
        <end position="126"/>
    </location>
</feature>
<dbReference type="Pfam" id="PF08874">
    <property type="entry name" value="DUF1835"/>
    <property type="match status" value="1"/>
</dbReference>
<dbReference type="AlphaFoldDB" id="A0A9Q1ZCK1"/>
<evidence type="ECO:0000313" key="4">
    <source>
        <dbReference type="Proteomes" id="UP000037540"/>
    </source>
</evidence>
<dbReference type="Proteomes" id="UP000037540">
    <property type="component" value="Unassembled WGS sequence"/>
</dbReference>
<organism evidence="3 4">
    <name type="scientific">Clostridium botulinum</name>
    <dbReference type="NCBI Taxonomy" id="1491"/>
    <lineage>
        <taxon>Bacteria</taxon>
        <taxon>Bacillati</taxon>
        <taxon>Bacillota</taxon>
        <taxon>Clostridia</taxon>
        <taxon>Eubacteriales</taxon>
        <taxon>Clostridiaceae</taxon>
        <taxon>Clostridium</taxon>
    </lineage>
</organism>
<evidence type="ECO:0000313" key="3">
    <source>
        <dbReference type="EMBL" id="KOA85799.1"/>
    </source>
</evidence>
<sequence length="341" mass="40084">MNNVIHMCFSASASGSLKVALKQNIIKGSRVIAFYDNLSEGKIGDLRNLEDRIEWYKNIGCEENISKQDVYEYKRDYERYIKKVSKITNKDIIYIWYGECSADICGMMYALELLKDRLTKIYLINVSNLIEENQYHAFITRSVSEIMSEDMNKYIEFKKILDEDTYKYILEAWRVLKKENTMLRIFENGKVKSANKDYFDLDILKNTEKNLKRAARTVGNVLGFSNQNISDDYIFWRVRELINLGYIEYTGEFGIMRKMEIKITNKGLDRLSNDEYAMEFWRKREDEIEKETEYLRAFAAEAALKEKLNIARNLLDVLDIEVIAEKTGLTIGQIENLKVDM</sequence>
<comment type="caution">
    <text evidence="3">The sequence shown here is derived from an EMBL/GenBank/DDBJ whole genome shotgun (WGS) entry which is preliminary data.</text>
</comment>
<gene>
    <name evidence="3" type="ORF">ADU74_09485</name>
</gene>
<dbReference type="InterPro" id="IPR022123">
    <property type="entry name" value="DUF3658"/>
</dbReference>
<protein>
    <recommendedName>
        <fullName evidence="5">DUF1835 domain-containing protein</fullName>
    </recommendedName>
</protein>
<accession>A0A9Q1ZCK1</accession>
<reference evidence="3 4" key="1">
    <citation type="submission" date="2015-07" db="EMBL/GenBank/DDBJ databases">
        <title>Draft genome sequences of 17 French Clostridium botulinum group III.</title>
        <authorList>
            <person name="Woudstra C."/>
            <person name="Le Marechal C."/>
            <person name="Souillard R."/>
            <person name="Bayon-Auboyer M.-H."/>
            <person name="Dessouter D."/>
            <person name="Fach P."/>
        </authorList>
    </citation>
    <scope>NUCLEOTIDE SEQUENCE [LARGE SCALE GENOMIC DNA]</scope>
    <source>
        <strain evidence="3 4">12LNRI-CD</strain>
    </source>
</reference>
<dbReference type="Pfam" id="PF12395">
    <property type="entry name" value="DUF3658"/>
    <property type="match status" value="1"/>
</dbReference>
<evidence type="ECO:0008006" key="5">
    <source>
        <dbReference type="Google" id="ProtNLM"/>
    </source>
</evidence>
<name>A0A9Q1ZCK1_CLOBO</name>
<dbReference type="RefSeq" id="WP_013725847.1">
    <property type="nucleotide sequence ID" value="NZ_LGVO01000001.1"/>
</dbReference>
<evidence type="ECO:0000259" key="2">
    <source>
        <dbReference type="Pfam" id="PF12395"/>
    </source>
</evidence>
<dbReference type="OrthoDB" id="343110at2"/>
<evidence type="ECO:0000259" key="1">
    <source>
        <dbReference type="Pfam" id="PF08874"/>
    </source>
</evidence>